<evidence type="ECO:0000313" key="2">
    <source>
        <dbReference type="Proteomes" id="UP000799770"/>
    </source>
</evidence>
<accession>A0A6A5Z9T0</accession>
<dbReference type="Proteomes" id="UP000799770">
    <property type="component" value="Unassembled WGS sequence"/>
</dbReference>
<proteinExistence type="predicted"/>
<name>A0A6A5Z9T0_9PLEO</name>
<sequence length="217" mass="24361">MVEIISLTVSIVAVTIAAYSTADAYRSRRQFKNLNKTVSSQEFAQKVKDGVAAKRKQEIALLDIVEQYETNELLFPKIDIAKYAPGETAELYIGMEIRLLKWLLGSTDALYPWSSKNLRRAHREISAIKALLKDLGGREKSGAHYVIGYFLWRVVHWEESQNVETPGTDPALRTELEKIKPRGELAQWLCMLGDLVEYKRTGIVSSSAKNATPSATS</sequence>
<dbReference type="AlphaFoldDB" id="A0A6A5Z9T0"/>
<keyword evidence="2" id="KW-1185">Reference proteome</keyword>
<gene>
    <name evidence="1" type="ORF">BDV96DRAFT_631852</name>
</gene>
<dbReference type="EMBL" id="ML977323">
    <property type="protein sequence ID" value="KAF2115171.1"/>
    <property type="molecule type" value="Genomic_DNA"/>
</dbReference>
<organism evidence="1 2">
    <name type="scientific">Lophiotrema nucula</name>
    <dbReference type="NCBI Taxonomy" id="690887"/>
    <lineage>
        <taxon>Eukaryota</taxon>
        <taxon>Fungi</taxon>
        <taxon>Dikarya</taxon>
        <taxon>Ascomycota</taxon>
        <taxon>Pezizomycotina</taxon>
        <taxon>Dothideomycetes</taxon>
        <taxon>Pleosporomycetidae</taxon>
        <taxon>Pleosporales</taxon>
        <taxon>Lophiotremataceae</taxon>
        <taxon>Lophiotrema</taxon>
    </lineage>
</organism>
<evidence type="ECO:0000313" key="1">
    <source>
        <dbReference type="EMBL" id="KAF2115171.1"/>
    </source>
</evidence>
<reference evidence="1" key="1">
    <citation type="journal article" date="2020" name="Stud. Mycol.">
        <title>101 Dothideomycetes genomes: a test case for predicting lifestyles and emergence of pathogens.</title>
        <authorList>
            <person name="Haridas S."/>
            <person name="Albert R."/>
            <person name="Binder M."/>
            <person name="Bloem J."/>
            <person name="Labutti K."/>
            <person name="Salamov A."/>
            <person name="Andreopoulos B."/>
            <person name="Baker S."/>
            <person name="Barry K."/>
            <person name="Bills G."/>
            <person name="Bluhm B."/>
            <person name="Cannon C."/>
            <person name="Castanera R."/>
            <person name="Culley D."/>
            <person name="Daum C."/>
            <person name="Ezra D."/>
            <person name="Gonzalez J."/>
            <person name="Henrissat B."/>
            <person name="Kuo A."/>
            <person name="Liang C."/>
            <person name="Lipzen A."/>
            <person name="Lutzoni F."/>
            <person name="Magnuson J."/>
            <person name="Mondo S."/>
            <person name="Nolan M."/>
            <person name="Ohm R."/>
            <person name="Pangilinan J."/>
            <person name="Park H.-J."/>
            <person name="Ramirez L."/>
            <person name="Alfaro M."/>
            <person name="Sun H."/>
            <person name="Tritt A."/>
            <person name="Yoshinaga Y."/>
            <person name="Zwiers L.-H."/>
            <person name="Turgeon B."/>
            <person name="Goodwin S."/>
            <person name="Spatafora J."/>
            <person name="Crous P."/>
            <person name="Grigoriev I."/>
        </authorList>
    </citation>
    <scope>NUCLEOTIDE SEQUENCE</scope>
    <source>
        <strain evidence="1">CBS 627.86</strain>
    </source>
</reference>
<protein>
    <submittedName>
        <fullName evidence="1">Uncharacterized protein</fullName>
    </submittedName>
</protein>